<protein>
    <submittedName>
        <fullName evidence="1">Uncharacterized protein</fullName>
    </submittedName>
</protein>
<gene>
    <name evidence="1" type="ORF">GCM10025780_05590</name>
</gene>
<keyword evidence="2" id="KW-1185">Reference proteome</keyword>
<sequence length="94" mass="10150">MNGDAESPPFKPRVHIVSFAGDALHILGFIFLDDPDHEEPRQYNVEAIAGVQPLSVTPAGSQAHWPGGGLYLTEANRIARDLCKATFPHLESGS</sequence>
<evidence type="ECO:0000313" key="2">
    <source>
        <dbReference type="Proteomes" id="UP001501295"/>
    </source>
</evidence>
<accession>A0ABP8VNM8</accession>
<name>A0ABP8VNM8_9MICO</name>
<dbReference type="EMBL" id="BAABLM010000001">
    <property type="protein sequence ID" value="GAA4666673.1"/>
    <property type="molecule type" value="Genomic_DNA"/>
</dbReference>
<proteinExistence type="predicted"/>
<dbReference type="Proteomes" id="UP001501295">
    <property type="component" value="Unassembled WGS sequence"/>
</dbReference>
<reference evidence="2" key="1">
    <citation type="journal article" date="2019" name="Int. J. Syst. Evol. Microbiol.">
        <title>The Global Catalogue of Microorganisms (GCM) 10K type strain sequencing project: providing services to taxonomists for standard genome sequencing and annotation.</title>
        <authorList>
            <consortium name="The Broad Institute Genomics Platform"/>
            <consortium name="The Broad Institute Genome Sequencing Center for Infectious Disease"/>
            <person name="Wu L."/>
            <person name="Ma J."/>
        </authorList>
    </citation>
    <scope>NUCLEOTIDE SEQUENCE [LARGE SCALE GENOMIC DNA]</scope>
    <source>
        <strain evidence="2">JCM 18956</strain>
    </source>
</reference>
<dbReference type="RefSeq" id="WP_345372961.1">
    <property type="nucleotide sequence ID" value="NZ_BAABLM010000001.1"/>
</dbReference>
<comment type="caution">
    <text evidence="1">The sequence shown here is derived from an EMBL/GenBank/DDBJ whole genome shotgun (WGS) entry which is preliminary data.</text>
</comment>
<organism evidence="1 2">
    <name type="scientific">Frondihabitans cladoniiphilus</name>
    <dbReference type="NCBI Taxonomy" id="715785"/>
    <lineage>
        <taxon>Bacteria</taxon>
        <taxon>Bacillati</taxon>
        <taxon>Actinomycetota</taxon>
        <taxon>Actinomycetes</taxon>
        <taxon>Micrococcales</taxon>
        <taxon>Microbacteriaceae</taxon>
        <taxon>Frondihabitans</taxon>
    </lineage>
</organism>
<evidence type="ECO:0000313" key="1">
    <source>
        <dbReference type="EMBL" id="GAA4666673.1"/>
    </source>
</evidence>